<reference evidence="1 2" key="1">
    <citation type="submission" date="2016-07" db="EMBL/GenBank/DDBJ databases">
        <title>Multiple horizontal gene transfer events from other fungi enriched the ability of initially mycotrophic Trichoderma (Ascomycota) to feed on dead plant biomass.</title>
        <authorList>
            <consortium name="DOE Joint Genome Institute"/>
            <person name="Aerts A."/>
            <person name="Atanasova L."/>
            <person name="Chenthamara K."/>
            <person name="Zhang J."/>
            <person name="Grujic M."/>
            <person name="Henrissat B."/>
            <person name="Kuo A."/>
            <person name="Salamov A."/>
            <person name="Lipzen A."/>
            <person name="Labutti K."/>
            <person name="Barry K."/>
            <person name="Miao Y."/>
            <person name="Rahimi M.J."/>
            <person name="Shen Q."/>
            <person name="Grigoriev I.V."/>
            <person name="Kubicek C.P."/>
            <person name="Druzhinina I.S."/>
        </authorList>
    </citation>
    <scope>NUCLEOTIDE SEQUENCE [LARGE SCALE GENOMIC DNA]</scope>
    <source>
        <strain evidence="1 2">ATCC 18648</strain>
    </source>
</reference>
<dbReference type="EMBL" id="KZ679150">
    <property type="protein sequence ID" value="PTB71299.1"/>
    <property type="molecule type" value="Genomic_DNA"/>
</dbReference>
<keyword evidence="2" id="KW-1185">Reference proteome</keyword>
<dbReference type="OrthoDB" id="4500473at2759"/>
<evidence type="ECO:0000313" key="1">
    <source>
        <dbReference type="EMBL" id="PTB71299.1"/>
    </source>
</evidence>
<gene>
    <name evidence="1" type="ORF">M440DRAFT_1344487</name>
</gene>
<dbReference type="AlphaFoldDB" id="A0A2T4BPW3"/>
<sequence>MLFPKTYFLCPTSDLLPPPPEGPLCLGSIIRSTSTPQHTLNAGSVVAVPNPSSTIVETDFKKTVSSEKALDLGFYTQVFAVGGRKMPVGFEVNSRHKQKRAKSFAFDTVTTHRFEPTQDYVQEAIKAPAVQAWLREPKQRFAPVSSLYLVTAIKIVKGARIKYSTSQWKTVTGNGGVDVPARAATLSQEGPLSRLNEVENEFNYEDEYVFAFRVKRLKIGRKVKVEDYNKGAFMAISGGTEDELFVLIEDVDASDSDNIKTAGAVSNVDEDGSVNGICA</sequence>
<dbReference type="Proteomes" id="UP000240760">
    <property type="component" value="Unassembled WGS sequence"/>
</dbReference>
<accession>A0A2T4BPW3</accession>
<proteinExistence type="predicted"/>
<dbReference type="STRING" id="983965.A0A2T4BPW3"/>
<name>A0A2T4BPW3_TRILO</name>
<protein>
    <submittedName>
        <fullName evidence="1">Uncharacterized protein</fullName>
    </submittedName>
</protein>
<evidence type="ECO:0000313" key="2">
    <source>
        <dbReference type="Proteomes" id="UP000240760"/>
    </source>
</evidence>
<organism evidence="1 2">
    <name type="scientific">Trichoderma longibrachiatum ATCC 18648</name>
    <dbReference type="NCBI Taxonomy" id="983965"/>
    <lineage>
        <taxon>Eukaryota</taxon>
        <taxon>Fungi</taxon>
        <taxon>Dikarya</taxon>
        <taxon>Ascomycota</taxon>
        <taxon>Pezizomycotina</taxon>
        <taxon>Sordariomycetes</taxon>
        <taxon>Hypocreomycetidae</taxon>
        <taxon>Hypocreales</taxon>
        <taxon>Hypocreaceae</taxon>
        <taxon>Trichoderma</taxon>
    </lineage>
</organism>